<proteinExistence type="predicted"/>
<organism evidence="6 7">
    <name type="scientific">Mucor saturninus</name>
    <dbReference type="NCBI Taxonomy" id="64648"/>
    <lineage>
        <taxon>Eukaryota</taxon>
        <taxon>Fungi</taxon>
        <taxon>Fungi incertae sedis</taxon>
        <taxon>Mucoromycota</taxon>
        <taxon>Mucoromycotina</taxon>
        <taxon>Mucoromycetes</taxon>
        <taxon>Mucorales</taxon>
        <taxon>Mucorineae</taxon>
        <taxon>Mucoraceae</taxon>
        <taxon>Mucor</taxon>
    </lineage>
</organism>
<feature type="compositionally biased region" description="Pro residues" evidence="4">
    <location>
        <begin position="283"/>
        <end position="298"/>
    </location>
</feature>
<keyword evidence="2" id="KW-0863">Zinc-finger</keyword>
<dbReference type="InterPro" id="IPR019786">
    <property type="entry name" value="Zinc_finger_PHD-type_CS"/>
</dbReference>
<keyword evidence="1" id="KW-0479">Metal-binding</keyword>
<dbReference type="PROSITE" id="PS01359">
    <property type="entry name" value="ZF_PHD_1"/>
    <property type="match status" value="1"/>
</dbReference>
<protein>
    <recommendedName>
        <fullName evidence="5">Set1/Ash2 histone methyltransferase complex subunit ASH2-like winged-helix domain-containing protein</fullName>
    </recommendedName>
</protein>
<evidence type="ECO:0000256" key="2">
    <source>
        <dbReference type="ARBA" id="ARBA00022771"/>
    </source>
</evidence>
<comment type="caution">
    <text evidence="6">The sequence shown here is derived from an EMBL/GenBank/DDBJ whole genome shotgun (WGS) entry which is preliminary data.</text>
</comment>
<accession>A0A8H7RN16</accession>
<keyword evidence="7" id="KW-1185">Reference proteome</keyword>
<sequence length="298" mass="34462">MTEKKFPYNLDSLTWDSDHKRNAENKYCYCGKDINDDQPVIRCEKCRQLFHGDCISCMVKPLLYGDTFGTFNCSVCNQGPETFERKGLSWIAIVHLVIYNLIKKAQVEDSKKEEKDRREHYYFRWKEDVCAFIDDYWDYLVPDKQRSLTWNNTIASVLSTHNNLFLSGFEKLHQSAWWTLHKVEPPSNEKRSKSATRIKANIKRPLKRTKPENEITKPPKKPKKVKKEVPDPDLLDLSSLSELSSADELLSSDEDVKPPKKKKQNIVAVARPTYVLKQEQKSPSPPPPPSSPLIPSLP</sequence>
<dbReference type="EMBL" id="JAEPRD010000003">
    <property type="protein sequence ID" value="KAG2213450.1"/>
    <property type="molecule type" value="Genomic_DNA"/>
</dbReference>
<evidence type="ECO:0000313" key="6">
    <source>
        <dbReference type="EMBL" id="KAG2213450.1"/>
    </source>
</evidence>
<dbReference type="GO" id="GO:0008270">
    <property type="term" value="F:zinc ion binding"/>
    <property type="evidence" value="ECO:0007669"/>
    <property type="project" value="UniProtKB-KW"/>
</dbReference>
<name>A0A8H7RN16_9FUNG</name>
<reference evidence="6" key="1">
    <citation type="submission" date="2020-12" db="EMBL/GenBank/DDBJ databases">
        <title>Metabolic potential, ecology and presence of endohyphal bacteria is reflected in genomic diversity of Mucoromycotina.</title>
        <authorList>
            <person name="Muszewska A."/>
            <person name="Okrasinska A."/>
            <person name="Steczkiewicz K."/>
            <person name="Drgas O."/>
            <person name="Orlowska M."/>
            <person name="Perlinska-Lenart U."/>
            <person name="Aleksandrzak-Piekarczyk T."/>
            <person name="Szatraj K."/>
            <person name="Zielenkiewicz U."/>
            <person name="Pilsyk S."/>
            <person name="Malc E."/>
            <person name="Mieczkowski P."/>
            <person name="Kruszewska J.S."/>
            <person name="Biernat P."/>
            <person name="Pawlowska J."/>
        </authorList>
    </citation>
    <scope>NUCLEOTIDE SEQUENCE</scope>
    <source>
        <strain evidence="6">WA0000017839</strain>
    </source>
</reference>
<dbReference type="OrthoDB" id="4080456at2759"/>
<evidence type="ECO:0000256" key="1">
    <source>
        <dbReference type="ARBA" id="ARBA00022723"/>
    </source>
</evidence>
<dbReference type="SUPFAM" id="SSF57903">
    <property type="entry name" value="FYVE/PHD zinc finger"/>
    <property type="match status" value="1"/>
</dbReference>
<evidence type="ECO:0000313" key="7">
    <source>
        <dbReference type="Proteomes" id="UP000603453"/>
    </source>
</evidence>
<evidence type="ECO:0000256" key="4">
    <source>
        <dbReference type="SAM" id="MobiDB-lite"/>
    </source>
</evidence>
<dbReference type="InterPro" id="IPR053835">
    <property type="entry name" value="ASH2L-like_WH"/>
</dbReference>
<dbReference type="Proteomes" id="UP000603453">
    <property type="component" value="Unassembled WGS sequence"/>
</dbReference>
<feature type="region of interest" description="Disordered" evidence="4">
    <location>
        <begin position="184"/>
        <end position="298"/>
    </location>
</feature>
<feature type="compositionally biased region" description="Basic residues" evidence="4">
    <location>
        <begin position="193"/>
        <end position="208"/>
    </location>
</feature>
<feature type="compositionally biased region" description="Low complexity" evidence="4">
    <location>
        <begin position="235"/>
        <end position="249"/>
    </location>
</feature>
<dbReference type="InterPro" id="IPR011011">
    <property type="entry name" value="Znf_FYVE_PHD"/>
</dbReference>
<evidence type="ECO:0000259" key="5">
    <source>
        <dbReference type="Pfam" id="PF21198"/>
    </source>
</evidence>
<gene>
    <name evidence="6" type="ORF">INT47_009124</name>
</gene>
<feature type="domain" description="Set1/Ash2 histone methyltransferase complex subunit ASH2-like winged-helix" evidence="5">
    <location>
        <begin position="111"/>
        <end position="167"/>
    </location>
</feature>
<evidence type="ECO:0000256" key="3">
    <source>
        <dbReference type="ARBA" id="ARBA00022833"/>
    </source>
</evidence>
<dbReference type="AlphaFoldDB" id="A0A8H7RN16"/>
<dbReference type="Pfam" id="PF21198">
    <property type="entry name" value="ASH2L-like_WH"/>
    <property type="match status" value="1"/>
</dbReference>
<feature type="non-terminal residue" evidence="6">
    <location>
        <position position="298"/>
    </location>
</feature>
<dbReference type="Gene3D" id="3.90.980.20">
    <property type="match status" value="1"/>
</dbReference>
<keyword evidence="3" id="KW-0862">Zinc</keyword>